<evidence type="ECO:0000313" key="2">
    <source>
        <dbReference type="Proteomes" id="UP000244406"/>
    </source>
</evidence>
<comment type="caution">
    <text evidence="1">The sequence shown here is derived from an EMBL/GenBank/DDBJ whole genome shotgun (WGS) entry which is preliminary data.</text>
</comment>
<dbReference type="RefSeq" id="XP_025339217.1">
    <property type="nucleotide sequence ID" value="XM_025479744.1"/>
</dbReference>
<gene>
    <name evidence="1" type="ORF">CXQ87_001197</name>
</gene>
<evidence type="ECO:0000313" key="1">
    <source>
        <dbReference type="EMBL" id="PVH18277.1"/>
    </source>
</evidence>
<proteinExistence type="predicted"/>
<dbReference type="GeneID" id="37001197"/>
<dbReference type="VEuPathDB" id="FungiDB:CXQ87_001197"/>
<dbReference type="EMBL" id="PKFP01000008">
    <property type="protein sequence ID" value="PVH18277.1"/>
    <property type="molecule type" value="Genomic_DNA"/>
</dbReference>
<sequence>MTPVYLMDDYSDESKFQKWVADQIENDHSSYNSHDTHTYWLNGKQWKLTIIHLRELPLTDDISSIEKARKAEGIMDFGQGPNLEDGKTRVLFSIIRSRQLLMEPCPDKYENTGVWEMKCLHTMDERVPLEFGVTQSIDKKGLLLEQNSGDSEPVFLKVEAQYYTPSQFSSTRHSNVVSSGALLSSFLDLQLEQTNAFFCRCRGKVSLTHILIKLHETTRCIVPHREGYGIQEDTRSTTLKDCNFTNCCLDHSTFTSQGAAFIKYMALNEYNCNLPNVGPTFHSQNCSRTYALEIQLSFSCDSEYSCSSVFSSLMDIDVAFKDHNTDLKAPAQVQKRSEYLSVQVLKLSSNIMNDVAGIMAKQLQSMDSRCLGYHTCSIAKGEYALVITTIFLPDKLKKQIFDITWPRGKQVAFSDDEPRLVLSNGRWKFEGPIHENIDGLISSPFLAVSRASKLGCGICTSKYWSTCTRVPGGRAFPGEDLYNLIEVYVHGNTNFNKICFKRIRVDLIQHTTQRTVDGSQAQKKKSINLCKKRIKLWRSSHGKSDNTTGKFLRLDNALLNCRIPDVPPSLLSSSVHITYSVKIHISFFEWNPEMVKELTRFVELPINQKER</sequence>
<protein>
    <submittedName>
        <fullName evidence="1">Uncharacterized protein</fullName>
    </submittedName>
</protein>
<keyword evidence="2" id="KW-1185">Reference proteome</keyword>
<reference evidence="1 2" key="1">
    <citation type="submission" date="2017-12" db="EMBL/GenBank/DDBJ databases">
        <title>Genome Sequence of the Amphotericin B-resistant Candida duobushaemulonii strain, B09383.</title>
        <authorList>
            <person name="Chow N.A."/>
            <person name="Gade L."/>
            <person name="Batra D."/>
            <person name="Rowe L.A."/>
            <person name="Loparev V.N."/>
            <person name="Litvintseva A.P."/>
        </authorList>
    </citation>
    <scope>NUCLEOTIDE SEQUENCE [LARGE SCALE GENOMIC DNA]</scope>
    <source>
        <strain evidence="1 2">B09383</strain>
    </source>
</reference>
<organism evidence="1 2">
    <name type="scientific">Candidozyma duobushaemuli</name>
    <dbReference type="NCBI Taxonomy" id="1231522"/>
    <lineage>
        <taxon>Eukaryota</taxon>
        <taxon>Fungi</taxon>
        <taxon>Dikarya</taxon>
        <taxon>Ascomycota</taxon>
        <taxon>Saccharomycotina</taxon>
        <taxon>Pichiomycetes</taxon>
        <taxon>Metschnikowiaceae</taxon>
        <taxon>Candidozyma</taxon>
    </lineage>
</organism>
<dbReference type="Proteomes" id="UP000244406">
    <property type="component" value="Unassembled WGS sequence"/>
</dbReference>
<dbReference type="AlphaFoldDB" id="A0A2V1AIX3"/>
<name>A0A2V1AIX3_9ASCO</name>
<accession>A0A2V1AIX3</accession>